<feature type="region of interest" description="Disordered" evidence="4">
    <location>
        <begin position="109"/>
        <end position="156"/>
    </location>
</feature>
<dbReference type="SUPFAM" id="SSF50249">
    <property type="entry name" value="Nucleic acid-binding proteins"/>
    <property type="match status" value="1"/>
</dbReference>
<dbReference type="GO" id="GO:0006310">
    <property type="term" value="P:DNA recombination"/>
    <property type="evidence" value="ECO:0007669"/>
    <property type="project" value="UniProtKB-UniRule"/>
</dbReference>
<dbReference type="RefSeq" id="WP_024267640.1">
    <property type="nucleotide sequence ID" value="NC_023035.1"/>
</dbReference>
<keyword evidence="2" id="KW-0235">DNA replication</keyword>
<dbReference type="STRING" id="1307761.L21SP2_1317"/>
<feature type="short sequence motif" description="Important for interaction with partner proteins" evidence="2">
    <location>
        <begin position="151"/>
        <end position="156"/>
    </location>
</feature>
<evidence type="ECO:0000313" key="5">
    <source>
        <dbReference type="EMBL" id="AHC14716.1"/>
    </source>
</evidence>
<dbReference type="GO" id="GO:0009295">
    <property type="term" value="C:nucleoid"/>
    <property type="evidence" value="ECO:0007669"/>
    <property type="project" value="TreeGrafter"/>
</dbReference>
<dbReference type="PANTHER" id="PTHR10302">
    <property type="entry name" value="SINGLE-STRANDED DNA-BINDING PROTEIN"/>
    <property type="match status" value="1"/>
</dbReference>
<dbReference type="EMBL" id="CP006939">
    <property type="protein sequence ID" value="AHC14716.1"/>
    <property type="molecule type" value="Genomic_DNA"/>
</dbReference>
<evidence type="ECO:0000313" key="6">
    <source>
        <dbReference type="Proteomes" id="UP000018680"/>
    </source>
</evidence>
<comment type="caution">
    <text evidence="2">Lacks conserved residue(s) required for the propagation of feature annotation.</text>
</comment>
<dbReference type="HAMAP" id="MF_00984">
    <property type="entry name" value="SSB"/>
    <property type="match status" value="1"/>
</dbReference>
<evidence type="ECO:0000256" key="1">
    <source>
        <dbReference type="ARBA" id="ARBA00023125"/>
    </source>
</evidence>
<name>V5WHR9_9SPIO</name>
<proteinExistence type="inferred from homology"/>
<keyword evidence="2" id="KW-0233">DNA recombination</keyword>
<dbReference type="PROSITE" id="PS50935">
    <property type="entry name" value="SSB"/>
    <property type="match status" value="1"/>
</dbReference>
<protein>
    <recommendedName>
        <fullName evidence="2 3">Single-stranded DNA-binding protein</fullName>
        <shortName evidence="2">SSB</shortName>
    </recommendedName>
</protein>
<dbReference type="Pfam" id="PF00436">
    <property type="entry name" value="SSB"/>
    <property type="match status" value="1"/>
</dbReference>
<dbReference type="InterPro" id="IPR011344">
    <property type="entry name" value="ssDNA-bd"/>
</dbReference>
<dbReference type="GO" id="GO:0006281">
    <property type="term" value="P:DNA repair"/>
    <property type="evidence" value="ECO:0007669"/>
    <property type="project" value="UniProtKB-UniRule"/>
</dbReference>
<organism evidence="5 6">
    <name type="scientific">Salinispira pacifica</name>
    <dbReference type="NCBI Taxonomy" id="1307761"/>
    <lineage>
        <taxon>Bacteria</taxon>
        <taxon>Pseudomonadati</taxon>
        <taxon>Spirochaetota</taxon>
        <taxon>Spirochaetia</taxon>
        <taxon>Spirochaetales</taxon>
        <taxon>Spirochaetaceae</taxon>
        <taxon>Salinispira</taxon>
    </lineage>
</organism>
<gene>
    <name evidence="5" type="ORF">L21SP2_1317</name>
</gene>
<dbReference type="Proteomes" id="UP000018680">
    <property type="component" value="Chromosome"/>
</dbReference>
<keyword evidence="2" id="KW-0227">DNA damage</keyword>
<dbReference type="InterPro" id="IPR012340">
    <property type="entry name" value="NA-bd_OB-fold"/>
</dbReference>
<dbReference type="PIRSF" id="PIRSF002070">
    <property type="entry name" value="SSB"/>
    <property type="match status" value="1"/>
</dbReference>
<reference evidence="5 6" key="1">
    <citation type="journal article" date="2015" name="Stand. Genomic Sci.">
        <title>Complete genome sequence and description of Salinispira pacifica gen. nov., sp. nov., a novel spirochaete isolated form a hypersaline microbial mat.</title>
        <authorList>
            <person name="Ben Hania W."/>
            <person name="Joseph M."/>
            <person name="Schumann P."/>
            <person name="Bunk B."/>
            <person name="Fiebig A."/>
            <person name="Sproer C."/>
            <person name="Klenk H.P."/>
            <person name="Fardeau M.L."/>
            <person name="Spring S."/>
        </authorList>
    </citation>
    <scope>NUCLEOTIDE SEQUENCE [LARGE SCALE GENOMIC DNA]</scope>
    <source>
        <strain evidence="5 6">L21-RPul-D2</strain>
    </source>
</reference>
<feature type="compositionally biased region" description="Gly residues" evidence="4">
    <location>
        <begin position="111"/>
        <end position="139"/>
    </location>
</feature>
<dbReference type="InterPro" id="IPR000424">
    <property type="entry name" value="Primosome_PriB/ssb"/>
</dbReference>
<dbReference type="eggNOG" id="COG0629">
    <property type="taxonomic scope" value="Bacteria"/>
</dbReference>
<keyword evidence="6" id="KW-1185">Reference proteome</keyword>
<accession>V5WHR9</accession>
<sequence>MASDLNSVTLVGRLTRDAELKYSTNGTAIARFSIANTQSRKSGDQWTEESHFFDAVLLGRRADALQRYLSKGQQVVVLGTLQQNRWQDKQTGQNRSKVEILVNDIQLVGSRPGGGQNQGGYSNQGGGYNQNSTQGGGFNNQGPAPVDDGFDDDIPF</sequence>
<dbReference type="NCBIfam" id="TIGR00621">
    <property type="entry name" value="ssb"/>
    <property type="match status" value="1"/>
</dbReference>
<dbReference type="KEGG" id="slr:L21SP2_1317"/>
<dbReference type="HOGENOM" id="CLU_078758_6_0_12"/>
<dbReference type="AlphaFoldDB" id="V5WHR9"/>
<keyword evidence="2" id="KW-0234">DNA repair</keyword>
<dbReference type="Gene3D" id="2.40.50.140">
    <property type="entry name" value="Nucleic acid-binding proteins"/>
    <property type="match status" value="1"/>
</dbReference>
<dbReference type="PANTHER" id="PTHR10302:SF0">
    <property type="entry name" value="SINGLE-STRANDED DNA-BINDING PROTEIN, MITOCHONDRIAL"/>
    <property type="match status" value="1"/>
</dbReference>
<keyword evidence="1 2" id="KW-0238">DNA-binding</keyword>
<dbReference type="OrthoDB" id="9809878at2"/>
<dbReference type="CDD" id="cd04496">
    <property type="entry name" value="SSB_OBF"/>
    <property type="match status" value="1"/>
</dbReference>
<comment type="function">
    <text evidence="2">Plays an important role in DNA replication, recombination and repair. Binds to ssDNA and to an array of partner proteins to recruit them to their sites of action during DNA metabolism.</text>
</comment>
<comment type="subunit">
    <text evidence="2">Homotetramer.</text>
</comment>
<dbReference type="PATRIC" id="fig|1307761.3.peg.1310"/>
<evidence type="ECO:0000256" key="2">
    <source>
        <dbReference type="HAMAP-Rule" id="MF_00984"/>
    </source>
</evidence>
<evidence type="ECO:0000256" key="4">
    <source>
        <dbReference type="SAM" id="MobiDB-lite"/>
    </source>
</evidence>
<dbReference type="GO" id="GO:0003697">
    <property type="term" value="F:single-stranded DNA binding"/>
    <property type="evidence" value="ECO:0007669"/>
    <property type="project" value="UniProtKB-UniRule"/>
</dbReference>
<evidence type="ECO:0000256" key="3">
    <source>
        <dbReference type="PIRNR" id="PIRNR002070"/>
    </source>
</evidence>
<dbReference type="GO" id="GO:0006260">
    <property type="term" value="P:DNA replication"/>
    <property type="evidence" value="ECO:0007669"/>
    <property type="project" value="UniProtKB-UniRule"/>
</dbReference>